<dbReference type="RefSeq" id="WP_003566496.1">
    <property type="nucleotide sequence ID" value="NZ_BAYM01000083.1"/>
</dbReference>
<dbReference type="AlphaFoldDB" id="A0A0C9PNX7"/>
<dbReference type="PANTHER" id="PTHR16119:SF17">
    <property type="entry name" value="TRANSMEMBRANE PROTEIN 144"/>
    <property type="match status" value="1"/>
</dbReference>
<evidence type="ECO:0000256" key="5">
    <source>
        <dbReference type="ARBA" id="ARBA00022692"/>
    </source>
</evidence>
<comment type="caution">
    <text evidence="9">The sequence shown here is derived from an EMBL/GenBank/DDBJ whole genome shotgun (WGS) entry which is preliminary data.</text>
</comment>
<accession>A0A0C9PNX7</accession>
<reference evidence="10" key="1">
    <citation type="submission" date="2014-05" db="EMBL/GenBank/DDBJ databases">
        <title>Whole genome sequencing of Lactobacillus casei NRIC0644.</title>
        <authorList>
            <person name="Atarashi H."/>
            <person name="Yoshida Y."/>
            <person name="Fujimura S."/>
            <person name="Tanaka N."/>
            <person name="Shiwa Y."/>
            <person name="Yoshikawa H."/>
            <person name="Okada S."/>
            <person name="Nakagawa J."/>
        </authorList>
    </citation>
    <scope>NUCLEOTIDE SEQUENCE [LARGE SCALE GENOMIC DNA]</scope>
    <source>
        <strain evidence="10">NRIC0644</strain>
    </source>
</reference>
<dbReference type="InterPro" id="IPR037185">
    <property type="entry name" value="EmrE-like"/>
</dbReference>
<comment type="subcellular location">
    <subcellularLocation>
        <location evidence="1">Cell membrane</location>
        <topology evidence="1">Multi-pass membrane protein</topology>
    </subcellularLocation>
</comment>
<feature type="transmembrane region" description="Helical" evidence="8">
    <location>
        <begin position="116"/>
        <end position="134"/>
    </location>
</feature>
<feature type="transmembrane region" description="Helical" evidence="8">
    <location>
        <begin position="57"/>
        <end position="74"/>
    </location>
</feature>
<keyword evidence="5 8" id="KW-0812">Transmembrane</keyword>
<feature type="transmembrane region" description="Helical" evidence="8">
    <location>
        <begin position="31"/>
        <end position="50"/>
    </location>
</feature>
<dbReference type="EMBL" id="BAYM01000083">
    <property type="protein sequence ID" value="GAN36636.1"/>
    <property type="molecule type" value="Genomic_DNA"/>
</dbReference>
<dbReference type="GO" id="GO:0015144">
    <property type="term" value="F:carbohydrate transmembrane transporter activity"/>
    <property type="evidence" value="ECO:0007669"/>
    <property type="project" value="InterPro"/>
</dbReference>
<evidence type="ECO:0000256" key="6">
    <source>
        <dbReference type="ARBA" id="ARBA00022989"/>
    </source>
</evidence>
<comment type="similarity">
    <text evidence="2">Belongs to the GRP transporter (TC 2.A.7.5) family.</text>
</comment>
<keyword evidence="7 8" id="KW-0472">Membrane</keyword>
<organism evidence="9 10">
    <name type="scientific">Lacticaseibacillus paracasei NRIC 0644</name>
    <dbReference type="NCBI Taxonomy" id="1435038"/>
    <lineage>
        <taxon>Bacteria</taxon>
        <taxon>Bacillati</taxon>
        <taxon>Bacillota</taxon>
        <taxon>Bacilli</taxon>
        <taxon>Lactobacillales</taxon>
        <taxon>Lactobacillaceae</taxon>
        <taxon>Lacticaseibacillus</taxon>
    </lineage>
</organism>
<evidence type="ECO:0000313" key="9">
    <source>
        <dbReference type="EMBL" id="GAN36636.1"/>
    </source>
</evidence>
<keyword evidence="6 8" id="KW-1133">Transmembrane helix</keyword>
<feature type="transmembrane region" description="Helical" evidence="8">
    <location>
        <begin position="233"/>
        <end position="253"/>
    </location>
</feature>
<feature type="transmembrane region" description="Helical" evidence="8">
    <location>
        <begin position="208"/>
        <end position="227"/>
    </location>
</feature>
<dbReference type="GO" id="GO:0005886">
    <property type="term" value="C:plasma membrane"/>
    <property type="evidence" value="ECO:0007669"/>
    <property type="project" value="UniProtKB-SubCell"/>
</dbReference>
<evidence type="ECO:0000256" key="1">
    <source>
        <dbReference type="ARBA" id="ARBA00004651"/>
    </source>
</evidence>
<dbReference type="PANTHER" id="PTHR16119">
    <property type="entry name" value="TRANSMEMBRANE PROTEIN 144"/>
    <property type="match status" value="1"/>
</dbReference>
<dbReference type="SUPFAM" id="SSF103481">
    <property type="entry name" value="Multidrug resistance efflux transporter EmrE"/>
    <property type="match status" value="1"/>
</dbReference>
<dbReference type="GeneID" id="57089822"/>
<evidence type="ECO:0000256" key="4">
    <source>
        <dbReference type="ARBA" id="ARBA00022597"/>
    </source>
</evidence>
<dbReference type="Proteomes" id="UP000032552">
    <property type="component" value="Unassembled WGS sequence"/>
</dbReference>
<evidence type="ECO:0000313" key="10">
    <source>
        <dbReference type="Proteomes" id="UP000032552"/>
    </source>
</evidence>
<evidence type="ECO:0000256" key="8">
    <source>
        <dbReference type="SAM" id="Phobius"/>
    </source>
</evidence>
<feature type="transmembrane region" description="Helical" evidence="8">
    <location>
        <begin position="174"/>
        <end position="196"/>
    </location>
</feature>
<sequence>MGFLLALIPAIAWGSIGLVSGKLGGNAYQQTLGMTFGALVFGIGTLIVMRPVLDTKIWLLGIVSGLFWALGQGQQFQSMKYMGVSMTMPISTGMQLVATTLAGALLFHEWRNGRDVTLGILALVLLIVGATLTSRREQTDDFTTQSGVAKGLRTLLISTVGYAGYTIIVNAGHLGALAVVMPQSIGMIIGALLMGIGHQPFAKATAKNILTGLLWGTGNVFMLLSMANVGLAVSYSLSQMGIVISTFGSIYLLGEHKTRKEMIWVSCGSALVILGGVVLGIMKAK</sequence>
<dbReference type="InterPro" id="IPR010651">
    <property type="entry name" value="Sugar_transport"/>
</dbReference>
<evidence type="ECO:0000256" key="3">
    <source>
        <dbReference type="ARBA" id="ARBA00022448"/>
    </source>
</evidence>
<evidence type="ECO:0000256" key="7">
    <source>
        <dbReference type="ARBA" id="ARBA00023136"/>
    </source>
</evidence>
<keyword evidence="3" id="KW-0813">Transport</keyword>
<protein>
    <submittedName>
        <fullName evidence="9">DMT superfamily drug/metabolite transporter</fullName>
    </submittedName>
</protein>
<feature type="transmembrane region" description="Helical" evidence="8">
    <location>
        <begin position="86"/>
        <end position="107"/>
    </location>
</feature>
<name>A0A0C9PNX7_LACPA</name>
<gene>
    <name evidence="9" type="ORF">LC0644_1225</name>
</gene>
<keyword evidence="4" id="KW-0762">Sugar transport</keyword>
<feature type="transmembrane region" description="Helical" evidence="8">
    <location>
        <begin position="262"/>
        <end position="282"/>
    </location>
</feature>
<dbReference type="Pfam" id="PF06800">
    <property type="entry name" value="Sugar_transport"/>
    <property type="match status" value="1"/>
</dbReference>
<proteinExistence type="inferred from homology"/>
<evidence type="ECO:0000256" key="2">
    <source>
        <dbReference type="ARBA" id="ARBA00006117"/>
    </source>
</evidence>